<dbReference type="KEGG" id="vg:26382544"/>
<evidence type="ECO:0000313" key="1">
    <source>
        <dbReference type="EMBL" id="AIU41328.1"/>
    </source>
</evidence>
<dbReference type="GeneID" id="26382544"/>
<accession>A0A097P930</accession>
<protein>
    <submittedName>
        <fullName evidence="1">Odv-ec43</fullName>
    </submittedName>
</protein>
<evidence type="ECO:0000313" key="2">
    <source>
        <dbReference type="Proteomes" id="UP000201917"/>
    </source>
</evidence>
<dbReference type="Proteomes" id="UP000201917">
    <property type="component" value="Segment"/>
</dbReference>
<dbReference type="Pfam" id="PF05054">
    <property type="entry name" value="AcMNPV_Ac109"/>
    <property type="match status" value="2"/>
</dbReference>
<dbReference type="InterPro" id="IPR007748">
    <property type="entry name" value="AcMNPV_Orf109"/>
</dbReference>
<keyword evidence="2" id="KW-1185">Reference proteome</keyword>
<dbReference type="OrthoDB" id="5447at10239"/>
<dbReference type="EMBL" id="KJ676450">
    <property type="protein sequence ID" value="AIU41328.1"/>
    <property type="molecule type" value="Genomic_DNA"/>
</dbReference>
<reference evidence="1 2" key="1">
    <citation type="journal article" date="2014" name="PLoS ONE">
        <title>Genomic Sequencing and Analysis of Sucra jujuba Nucleopolyhedrovirus.</title>
        <authorList>
            <person name="Liu X."/>
            <person name="Yin F."/>
            <person name="Zhu Z."/>
            <person name="Hou D."/>
            <person name="Wang J."/>
            <person name="Zhang L."/>
            <person name="Wang M."/>
            <person name="Wang H."/>
            <person name="Hu Z."/>
            <person name="Deng F."/>
        </authorList>
    </citation>
    <scope>NUCLEOTIDE SEQUENCE [LARGE SCALE GENOMIC DNA]</scope>
    <source>
        <strain evidence="1">473</strain>
    </source>
</reference>
<sequence>MSCLNNIKVCISTRFFQFPYEYVVAQKDVGNEPLYNLIVYVPTDEDVQYVEKNKLAAFKSVRVLRHENNSQTESRLAKKNATATIVYWNPIVPINEVGVGETRVFSVLLTNDLFTCNTMIIDYNNPLCPIEFRNKINYKKYLPIEGEQPLFQLHKLLDDNVNDFIICFKLETPTMVKILNIKKILCIFEYRNVAARYAIYLPDDEVDSIFNKLMWERVRRLMKGDINNKCGHINRKSLQYLKLAMDMIGIDNNSKVVVNFILQFQPLIMTYHLVPDVIVKLNTLEKPKRVRLYCKNDSFAVTSFGVVPLNMADDNTYKFDYSDINNNAHLFATISRLVESSKQRYRKTGQTSATGAQSTLTALNSNDLRVIPSRYNYFF</sequence>
<dbReference type="RefSeq" id="YP_009186780.1">
    <property type="nucleotide sequence ID" value="NC_028636.1"/>
</dbReference>
<organism evidence="1 2">
    <name type="scientific">Sucra jujuba nucleopolyhedrovirus</name>
    <dbReference type="NCBI Taxonomy" id="1563660"/>
    <lineage>
        <taxon>Viruses</taxon>
        <taxon>Viruses incertae sedis</taxon>
        <taxon>Naldaviricetes</taxon>
        <taxon>Lefavirales</taxon>
        <taxon>Baculoviridae</taxon>
        <taxon>Alphabaculovirus</taxon>
        <taxon>Alphabaculovirus sujujubae</taxon>
    </lineage>
</organism>
<proteinExistence type="predicted"/>
<name>A0A097P930_9ABAC</name>